<keyword evidence="2" id="KW-0378">Hydrolase</keyword>
<gene>
    <name evidence="2" type="ORF">ACFQEY_10090</name>
</gene>
<keyword evidence="3" id="KW-1185">Reference proteome</keyword>
<dbReference type="InterPro" id="IPR050535">
    <property type="entry name" value="DNA_Repair-Maintenance_Comp"/>
</dbReference>
<sequence length="361" mass="40591">MVRILHTADIHLTADAAEREAALETVLSRADTSDVDLVTIGGDLFDSDVAAERRRDSLRELFSDRSYPILTIPGNHDADAFRSNLFFGESFTPATETPFGQFVISDARVTALPYTPQATDDLLVALRDREPFDGTEFLLLHCSLEAPIRGGVGEEGEQRYFPITKEELAELDFDYYLAGHYHSQHRTELSNGGTFVYSGTPASVTRKETGRRTSALIDTDTAQDVQLQTLESFHYDALDLRVTPGKEERVLDEIRSRVATWENRQVAPEISVDGFTEMDETTFGEALADASGDVPVENGTRTVDHILSHPLFETFQRRLEERERLTAVEERDDYDEERFRDDVWEETLAVFADLAAEGELT</sequence>
<dbReference type="PANTHER" id="PTHR30337">
    <property type="entry name" value="COMPONENT OF ATP-DEPENDENT DSDNA EXONUCLEASE"/>
    <property type="match status" value="1"/>
</dbReference>
<keyword evidence="2" id="KW-0540">Nuclease</keyword>
<dbReference type="Proteomes" id="UP001596333">
    <property type="component" value="Unassembled WGS sequence"/>
</dbReference>
<dbReference type="SUPFAM" id="SSF56300">
    <property type="entry name" value="Metallo-dependent phosphatases"/>
    <property type="match status" value="1"/>
</dbReference>
<dbReference type="EMBL" id="JBHSXI010000011">
    <property type="protein sequence ID" value="MFC6889360.1"/>
    <property type="molecule type" value="Genomic_DNA"/>
</dbReference>
<protein>
    <submittedName>
        <fullName evidence="2">Exonuclease SbcCD subunit D</fullName>
    </submittedName>
</protein>
<evidence type="ECO:0000313" key="2">
    <source>
        <dbReference type="EMBL" id="MFC6889360.1"/>
    </source>
</evidence>
<name>A0ABD5UJ17_9EURY</name>
<dbReference type="AlphaFoldDB" id="A0ABD5UJ17"/>
<proteinExistence type="predicted"/>
<dbReference type="GO" id="GO:0004527">
    <property type="term" value="F:exonuclease activity"/>
    <property type="evidence" value="ECO:0007669"/>
    <property type="project" value="UniProtKB-KW"/>
</dbReference>
<feature type="domain" description="Calcineurin-like phosphoesterase" evidence="1">
    <location>
        <begin position="3"/>
        <end position="183"/>
    </location>
</feature>
<dbReference type="Gene3D" id="3.60.21.10">
    <property type="match status" value="1"/>
</dbReference>
<evidence type="ECO:0000313" key="3">
    <source>
        <dbReference type="Proteomes" id="UP001596333"/>
    </source>
</evidence>
<organism evidence="2 3">
    <name type="scientific">Halorubrum trueperi</name>
    <dbReference type="NCBI Taxonomy" id="2004704"/>
    <lineage>
        <taxon>Archaea</taxon>
        <taxon>Methanobacteriati</taxon>
        <taxon>Methanobacteriota</taxon>
        <taxon>Stenosarchaea group</taxon>
        <taxon>Halobacteria</taxon>
        <taxon>Halobacteriales</taxon>
        <taxon>Haloferacaceae</taxon>
        <taxon>Halorubrum</taxon>
    </lineage>
</organism>
<dbReference type="InterPro" id="IPR029052">
    <property type="entry name" value="Metallo-depent_PP-like"/>
</dbReference>
<dbReference type="InterPro" id="IPR004843">
    <property type="entry name" value="Calcineurin-like_PHP"/>
</dbReference>
<accession>A0ABD5UJ17</accession>
<dbReference type="RefSeq" id="WP_379768064.1">
    <property type="nucleotide sequence ID" value="NZ_JBHSXI010000011.1"/>
</dbReference>
<comment type="caution">
    <text evidence="2">The sequence shown here is derived from an EMBL/GenBank/DDBJ whole genome shotgun (WGS) entry which is preliminary data.</text>
</comment>
<reference evidence="2 3" key="1">
    <citation type="journal article" date="2019" name="Int. J. Syst. Evol. Microbiol.">
        <title>The Global Catalogue of Microorganisms (GCM) 10K type strain sequencing project: providing services to taxonomists for standard genome sequencing and annotation.</title>
        <authorList>
            <consortium name="The Broad Institute Genomics Platform"/>
            <consortium name="The Broad Institute Genome Sequencing Center for Infectious Disease"/>
            <person name="Wu L."/>
            <person name="Ma J."/>
        </authorList>
    </citation>
    <scope>NUCLEOTIDE SEQUENCE [LARGE SCALE GENOMIC DNA]</scope>
    <source>
        <strain evidence="2 3">Y73</strain>
    </source>
</reference>
<evidence type="ECO:0000259" key="1">
    <source>
        <dbReference type="Pfam" id="PF00149"/>
    </source>
</evidence>
<dbReference type="Pfam" id="PF00149">
    <property type="entry name" value="Metallophos"/>
    <property type="match status" value="1"/>
</dbReference>
<keyword evidence="2" id="KW-0269">Exonuclease</keyword>